<dbReference type="RefSeq" id="WP_154439292.1">
    <property type="nucleotide sequence ID" value="NZ_JAHLPJ010000001.1"/>
</dbReference>
<keyword evidence="3" id="KW-1185">Reference proteome</keyword>
<dbReference type="InterPro" id="IPR052544">
    <property type="entry name" value="Bacteriocin_Proc_Enz"/>
</dbReference>
<dbReference type="CDD" id="cd02142">
    <property type="entry name" value="McbC_SagB-like_oxidoreductase"/>
    <property type="match status" value="1"/>
</dbReference>
<dbReference type="SUPFAM" id="SSF55469">
    <property type="entry name" value="FMN-dependent nitroreductase-like"/>
    <property type="match status" value="1"/>
</dbReference>
<dbReference type="GO" id="GO:0016491">
    <property type="term" value="F:oxidoreductase activity"/>
    <property type="evidence" value="ECO:0007669"/>
    <property type="project" value="InterPro"/>
</dbReference>
<dbReference type="Proteomes" id="UP000469523">
    <property type="component" value="Unassembled WGS sequence"/>
</dbReference>
<proteinExistence type="predicted"/>
<dbReference type="Gene3D" id="3.40.109.10">
    <property type="entry name" value="NADH Oxidase"/>
    <property type="match status" value="1"/>
</dbReference>
<evidence type="ECO:0000313" key="2">
    <source>
        <dbReference type="EMBL" id="MSU00871.1"/>
    </source>
</evidence>
<gene>
    <name evidence="2" type="ORF">FYJ83_05240</name>
</gene>
<dbReference type="InterPro" id="IPR029479">
    <property type="entry name" value="Nitroreductase"/>
</dbReference>
<dbReference type="PANTHER" id="PTHR43745">
    <property type="entry name" value="NITROREDUCTASE MJ1384-RELATED"/>
    <property type="match status" value="1"/>
</dbReference>
<accession>A0A6N7XFR0</accession>
<evidence type="ECO:0000313" key="3">
    <source>
        <dbReference type="Proteomes" id="UP000469523"/>
    </source>
</evidence>
<dbReference type="Pfam" id="PF00881">
    <property type="entry name" value="Nitroreductase"/>
    <property type="match status" value="1"/>
</dbReference>
<dbReference type="InterPro" id="IPR020051">
    <property type="entry name" value="SagB-type_dehydrogenase"/>
</dbReference>
<evidence type="ECO:0000259" key="1">
    <source>
        <dbReference type="Pfam" id="PF00881"/>
    </source>
</evidence>
<reference evidence="2 3" key="1">
    <citation type="submission" date="2019-09" db="EMBL/GenBank/DDBJ databases">
        <title>In-depth cultivation of the pig gut microbiome towards novel bacterial diversity and tailored functional studies.</title>
        <authorList>
            <person name="Wylensek D."/>
            <person name="Hitch T.C.A."/>
            <person name="Clavel T."/>
        </authorList>
    </citation>
    <scope>NUCLEOTIDE SEQUENCE [LARGE SCALE GENOMIC DNA]</scope>
    <source>
        <strain evidence="2 3">WCA3-693-APC-4?</strain>
    </source>
</reference>
<organism evidence="2 3">
    <name type="scientific">Tissierella pigra</name>
    <dbReference type="NCBI Taxonomy" id="2607614"/>
    <lineage>
        <taxon>Bacteria</taxon>
        <taxon>Bacillati</taxon>
        <taxon>Bacillota</taxon>
        <taxon>Tissierellia</taxon>
        <taxon>Tissierellales</taxon>
        <taxon>Tissierellaceae</taxon>
        <taxon>Tissierella</taxon>
    </lineage>
</organism>
<dbReference type="EMBL" id="VUNQ01000008">
    <property type="protein sequence ID" value="MSU00871.1"/>
    <property type="molecule type" value="Genomic_DNA"/>
</dbReference>
<sequence length="246" mass="28270">MKRFEENRNFMKSGFMEDILSDQKKQLPQPPLQKPYDNDSEIIDLPEINREIISKKDIHNCIADRKSHREYTTEALTIDELSYLLWATQGVKEIRGDNYATVRPVASAGARHPFETYLAIQNVHGLKEGIYRYLSLEHKLLFLYEEKNIKDKITDGTLGQKFAGSAAVNFIWSCIPYRGEWRYDKRSHKVMLIDAGHVCHALYIACEVLGLGTCAIAAYDQNLMDKMIDVDGEDEFVIYMAPVSKI</sequence>
<dbReference type="PANTHER" id="PTHR43745:SF2">
    <property type="entry name" value="NITROREDUCTASE MJ1384-RELATED"/>
    <property type="match status" value="1"/>
</dbReference>
<dbReference type="NCBIfam" id="TIGR03605">
    <property type="entry name" value="antibiot_sagB"/>
    <property type="match status" value="1"/>
</dbReference>
<feature type="domain" description="Nitroreductase" evidence="1">
    <location>
        <begin position="62"/>
        <end position="243"/>
    </location>
</feature>
<name>A0A6N7XFR0_9FIRM</name>
<comment type="caution">
    <text evidence="2">The sequence shown here is derived from an EMBL/GenBank/DDBJ whole genome shotgun (WGS) entry which is preliminary data.</text>
</comment>
<dbReference type="AlphaFoldDB" id="A0A6N7XFR0"/>
<dbReference type="InterPro" id="IPR000415">
    <property type="entry name" value="Nitroreductase-like"/>
</dbReference>
<protein>
    <submittedName>
        <fullName evidence="2">SagB/ThcOx family dehydrogenase</fullName>
    </submittedName>
</protein>